<keyword evidence="3" id="KW-0813">Transport</keyword>
<dbReference type="PROSITE" id="PS50893">
    <property type="entry name" value="ABC_TRANSPORTER_2"/>
    <property type="match status" value="1"/>
</dbReference>
<keyword evidence="4" id="KW-1003">Cell membrane</keyword>
<dbReference type="PANTHER" id="PTHR43297:SF2">
    <property type="entry name" value="DIPEPTIDE TRANSPORT ATP-BINDING PROTEIN DPPD"/>
    <property type="match status" value="1"/>
</dbReference>
<protein>
    <submittedName>
        <fullName evidence="9">Peptide/nickel transport system ATP-binding protein</fullName>
    </submittedName>
</protein>
<evidence type="ECO:0000259" key="8">
    <source>
        <dbReference type="PROSITE" id="PS50893"/>
    </source>
</evidence>
<proteinExistence type="inferred from homology"/>
<name>A0A1W1V874_DESTI</name>
<keyword evidence="6 9" id="KW-0067">ATP-binding</keyword>
<dbReference type="InterPro" id="IPR050388">
    <property type="entry name" value="ABC_Ni/Peptide_Import"/>
</dbReference>
<dbReference type="Pfam" id="PF00005">
    <property type="entry name" value="ABC_tran"/>
    <property type="match status" value="1"/>
</dbReference>
<comment type="similarity">
    <text evidence="2">Belongs to the ABC transporter superfamily.</text>
</comment>
<dbReference type="Proteomes" id="UP000192731">
    <property type="component" value="Unassembled WGS sequence"/>
</dbReference>
<dbReference type="InterPro" id="IPR027417">
    <property type="entry name" value="P-loop_NTPase"/>
</dbReference>
<dbReference type="GO" id="GO:0016887">
    <property type="term" value="F:ATP hydrolysis activity"/>
    <property type="evidence" value="ECO:0007669"/>
    <property type="project" value="InterPro"/>
</dbReference>
<evidence type="ECO:0000256" key="4">
    <source>
        <dbReference type="ARBA" id="ARBA00022475"/>
    </source>
</evidence>
<dbReference type="PANTHER" id="PTHR43297">
    <property type="entry name" value="OLIGOPEPTIDE TRANSPORT ATP-BINDING PROTEIN APPD"/>
    <property type="match status" value="1"/>
</dbReference>
<evidence type="ECO:0000256" key="3">
    <source>
        <dbReference type="ARBA" id="ARBA00022448"/>
    </source>
</evidence>
<dbReference type="FunFam" id="3.40.50.300:FF:000016">
    <property type="entry name" value="Oligopeptide ABC transporter ATP-binding component"/>
    <property type="match status" value="1"/>
</dbReference>
<dbReference type="InterPro" id="IPR003593">
    <property type="entry name" value="AAA+_ATPase"/>
</dbReference>
<dbReference type="InterPro" id="IPR013563">
    <property type="entry name" value="Oligopep_ABC_C"/>
</dbReference>
<dbReference type="SMART" id="SM00382">
    <property type="entry name" value="AAA"/>
    <property type="match status" value="1"/>
</dbReference>
<dbReference type="InterPro" id="IPR003439">
    <property type="entry name" value="ABC_transporter-like_ATP-bd"/>
</dbReference>
<dbReference type="GO" id="GO:0005524">
    <property type="term" value="F:ATP binding"/>
    <property type="evidence" value="ECO:0007669"/>
    <property type="project" value="UniProtKB-KW"/>
</dbReference>
<dbReference type="STRING" id="656914.SAMN00017405_0639"/>
<dbReference type="SUPFAM" id="SSF52540">
    <property type="entry name" value="P-loop containing nucleoside triphosphate hydrolases"/>
    <property type="match status" value="1"/>
</dbReference>
<comment type="subcellular location">
    <subcellularLocation>
        <location evidence="1">Cell membrane</location>
        <topology evidence="1">Peripheral membrane protein</topology>
    </subcellularLocation>
</comment>
<evidence type="ECO:0000313" key="9">
    <source>
        <dbReference type="EMBL" id="SMB89677.1"/>
    </source>
</evidence>
<evidence type="ECO:0000313" key="10">
    <source>
        <dbReference type="Proteomes" id="UP000192731"/>
    </source>
</evidence>
<keyword evidence="7" id="KW-0472">Membrane</keyword>
<evidence type="ECO:0000256" key="1">
    <source>
        <dbReference type="ARBA" id="ARBA00004202"/>
    </source>
</evidence>
<dbReference type="AlphaFoldDB" id="A0A1W1V874"/>
<evidence type="ECO:0000256" key="2">
    <source>
        <dbReference type="ARBA" id="ARBA00005417"/>
    </source>
</evidence>
<keyword evidence="5" id="KW-0547">Nucleotide-binding</keyword>
<feature type="domain" description="ABC transporter" evidence="8">
    <location>
        <begin position="2"/>
        <end position="256"/>
    </location>
</feature>
<organism evidence="9 10">
    <name type="scientific">Desulfonispora thiosulfatigenes DSM 11270</name>
    <dbReference type="NCBI Taxonomy" id="656914"/>
    <lineage>
        <taxon>Bacteria</taxon>
        <taxon>Bacillati</taxon>
        <taxon>Bacillota</taxon>
        <taxon>Clostridia</taxon>
        <taxon>Eubacteriales</taxon>
        <taxon>Peptococcaceae</taxon>
        <taxon>Desulfonispora</taxon>
    </lineage>
</organism>
<gene>
    <name evidence="9" type="ORF">SAMN00017405_0639</name>
</gene>
<evidence type="ECO:0000256" key="6">
    <source>
        <dbReference type="ARBA" id="ARBA00022840"/>
    </source>
</evidence>
<dbReference type="NCBIfam" id="TIGR01727">
    <property type="entry name" value="oligo_HPY"/>
    <property type="match status" value="1"/>
</dbReference>
<keyword evidence="10" id="KW-1185">Reference proteome</keyword>
<accession>A0A1W1V874</accession>
<dbReference type="Pfam" id="PF08352">
    <property type="entry name" value="oligo_HPY"/>
    <property type="match status" value="1"/>
</dbReference>
<dbReference type="CDD" id="cd03257">
    <property type="entry name" value="ABC_NikE_OppD_transporters"/>
    <property type="match status" value="1"/>
</dbReference>
<reference evidence="9 10" key="1">
    <citation type="submission" date="2017-04" db="EMBL/GenBank/DDBJ databases">
        <authorList>
            <person name="Afonso C.L."/>
            <person name="Miller P.J."/>
            <person name="Scott M.A."/>
            <person name="Spackman E."/>
            <person name="Goraichik I."/>
            <person name="Dimitrov K.M."/>
            <person name="Suarez D.L."/>
            <person name="Swayne D.E."/>
        </authorList>
    </citation>
    <scope>NUCLEOTIDE SEQUENCE [LARGE SCALE GENOMIC DNA]</scope>
    <source>
        <strain evidence="9 10">DSM 11270</strain>
    </source>
</reference>
<dbReference type="RefSeq" id="WP_084053017.1">
    <property type="nucleotide sequence ID" value="NZ_FWWT01000016.1"/>
</dbReference>
<dbReference type="GO" id="GO:0005886">
    <property type="term" value="C:plasma membrane"/>
    <property type="evidence" value="ECO:0007669"/>
    <property type="project" value="UniProtKB-SubCell"/>
</dbReference>
<evidence type="ECO:0000256" key="7">
    <source>
        <dbReference type="ARBA" id="ARBA00023136"/>
    </source>
</evidence>
<dbReference type="GO" id="GO:0015833">
    <property type="term" value="P:peptide transport"/>
    <property type="evidence" value="ECO:0007669"/>
    <property type="project" value="InterPro"/>
</dbReference>
<dbReference type="OrthoDB" id="9779287at2"/>
<dbReference type="Gene3D" id="3.40.50.300">
    <property type="entry name" value="P-loop containing nucleotide triphosphate hydrolases"/>
    <property type="match status" value="1"/>
</dbReference>
<evidence type="ECO:0000256" key="5">
    <source>
        <dbReference type="ARBA" id="ARBA00022741"/>
    </source>
</evidence>
<dbReference type="EMBL" id="FWWT01000016">
    <property type="protein sequence ID" value="SMB89677.1"/>
    <property type="molecule type" value="Genomic_DNA"/>
</dbReference>
<sequence>MEKVLDVNKLSIDFPTPHGIYKAVRNLSFSLYEGEILAIVGESGSGKSVTAKSLLGLIEAPGILKDGIVMINGQNIFSLTSEERCTIRGKRIGMIFQDPNIAFDPVCTIGKQMVETLLNHNLVKNFNEGKNISLEWLEYVGFLDPLRVFNSYSFELSGGMRQRAYIAMVMVLEPQILIADEPTTALDMVNQARVLNLLKKMKQEKNCSIILITHDLSIVANTADRILVMYAGEALEYGEMIDVLYDPSHPYTKALIRSVNMGEKNLKLNVIKGEPPRMNEKISGCSFAKRCEFAGDECLENKPKLTLGSKGKYVRCLKFPKRLGDKL</sequence>